<feature type="domain" description="IclR-ED" evidence="5">
    <location>
        <begin position="69"/>
        <end position="252"/>
    </location>
</feature>
<dbReference type="InterPro" id="IPR050707">
    <property type="entry name" value="HTH_MetabolicPath_Reg"/>
</dbReference>
<dbReference type="InterPro" id="IPR005471">
    <property type="entry name" value="Tscrpt_reg_IclR_N"/>
</dbReference>
<sequence>MPSDSSSTLQHITAVLDCFSTVQPELGVREVARLANLSPSTAGRLMAEMKEAGILQQNPANRAYSMGSKILAWAGVYLSTLDLREIALPFMEDLRQKTGETVSLYLLDGMDRLCIERMESHHTVRIVTRVGKRLPLYAGSGGKAMLAFLPEAQIESLLNSDQLVPFTSATMVDPLILRQDLEKVRRQGYAISVGEWLADAAGVATPIFGRDNTVIGAISISGPTSRCTPEQIEAYADCLVQAADEISLQLGYTGVRVSTRREKTP</sequence>
<keyword evidence="3" id="KW-0804">Transcription</keyword>
<dbReference type="STRING" id="360412.LARV_02257"/>
<dbReference type="InterPro" id="IPR014757">
    <property type="entry name" value="Tscrpt_reg_IclR_C"/>
</dbReference>
<keyword evidence="2" id="KW-0238">DNA-binding</keyword>
<dbReference type="GO" id="GO:0003677">
    <property type="term" value="F:DNA binding"/>
    <property type="evidence" value="ECO:0007669"/>
    <property type="project" value="UniProtKB-KW"/>
</dbReference>
<keyword evidence="1" id="KW-0805">Transcription regulation</keyword>
<dbReference type="Gene3D" id="3.30.450.40">
    <property type="match status" value="1"/>
</dbReference>
<dbReference type="GO" id="GO:0003700">
    <property type="term" value="F:DNA-binding transcription factor activity"/>
    <property type="evidence" value="ECO:0007669"/>
    <property type="project" value="TreeGrafter"/>
</dbReference>
<gene>
    <name evidence="6" type="ORF">LARV_02257</name>
</gene>
<dbReference type="PROSITE" id="PS51078">
    <property type="entry name" value="ICLR_ED"/>
    <property type="match status" value="1"/>
</dbReference>
<accession>A0A0S7BJ50</accession>
<evidence type="ECO:0000313" key="7">
    <source>
        <dbReference type="Proteomes" id="UP000055060"/>
    </source>
</evidence>
<dbReference type="Proteomes" id="UP000055060">
    <property type="component" value="Unassembled WGS sequence"/>
</dbReference>
<dbReference type="EMBL" id="DF967972">
    <property type="protein sequence ID" value="GAP14486.1"/>
    <property type="molecule type" value="Genomic_DNA"/>
</dbReference>
<evidence type="ECO:0000313" key="6">
    <source>
        <dbReference type="EMBL" id="GAP14486.1"/>
    </source>
</evidence>
<dbReference type="GO" id="GO:0045892">
    <property type="term" value="P:negative regulation of DNA-templated transcription"/>
    <property type="evidence" value="ECO:0007669"/>
    <property type="project" value="TreeGrafter"/>
</dbReference>
<dbReference type="OrthoDB" id="9791752at2"/>
<dbReference type="InterPro" id="IPR029016">
    <property type="entry name" value="GAF-like_dom_sf"/>
</dbReference>
<dbReference type="SMART" id="SM00346">
    <property type="entry name" value="HTH_ICLR"/>
    <property type="match status" value="1"/>
</dbReference>
<evidence type="ECO:0000259" key="4">
    <source>
        <dbReference type="PROSITE" id="PS51077"/>
    </source>
</evidence>
<feature type="domain" description="HTH iclR-type" evidence="4">
    <location>
        <begin position="6"/>
        <end position="68"/>
    </location>
</feature>
<proteinExistence type="predicted"/>
<dbReference type="Pfam" id="PF09339">
    <property type="entry name" value="HTH_IclR"/>
    <property type="match status" value="1"/>
</dbReference>
<evidence type="ECO:0000256" key="3">
    <source>
        <dbReference type="ARBA" id="ARBA00023163"/>
    </source>
</evidence>
<dbReference type="Pfam" id="PF01614">
    <property type="entry name" value="IclR_C"/>
    <property type="match status" value="1"/>
</dbReference>
<protein>
    <submittedName>
        <fullName evidence="6">Transcriptional regulator, IclR family</fullName>
    </submittedName>
</protein>
<name>A0A0S7BJ50_9CHLR</name>
<reference evidence="6" key="1">
    <citation type="submission" date="2015-07" db="EMBL/GenBank/DDBJ databases">
        <title>Draft Genome Sequences of Anaerolinea thermolimosa IMO-1, Bellilinea caldifistulae GOMI-1, Leptolinea tardivitalis YMTK-2, Levilinea saccharolytica KIBI-1,Longilinea arvoryzae KOME-1, Previously Described as Members of the Anaerolineaceae (Chloroflexi).</title>
        <authorList>
            <person name="Sekiguchi Y."/>
            <person name="Ohashi A."/>
            <person name="Matsuura N."/>
            <person name="Tourlousse M.D."/>
        </authorList>
    </citation>
    <scope>NUCLEOTIDE SEQUENCE [LARGE SCALE GENOMIC DNA]</scope>
    <source>
        <strain evidence="6">KOME-1</strain>
    </source>
</reference>
<dbReference type="SUPFAM" id="SSF55781">
    <property type="entry name" value="GAF domain-like"/>
    <property type="match status" value="1"/>
</dbReference>
<evidence type="ECO:0000256" key="1">
    <source>
        <dbReference type="ARBA" id="ARBA00023015"/>
    </source>
</evidence>
<organism evidence="6">
    <name type="scientific">Longilinea arvoryzae</name>
    <dbReference type="NCBI Taxonomy" id="360412"/>
    <lineage>
        <taxon>Bacteria</taxon>
        <taxon>Bacillati</taxon>
        <taxon>Chloroflexota</taxon>
        <taxon>Anaerolineae</taxon>
        <taxon>Anaerolineales</taxon>
        <taxon>Anaerolineaceae</taxon>
        <taxon>Longilinea</taxon>
    </lineage>
</organism>
<dbReference type="Gene3D" id="1.10.10.10">
    <property type="entry name" value="Winged helix-like DNA-binding domain superfamily/Winged helix DNA-binding domain"/>
    <property type="match status" value="1"/>
</dbReference>
<dbReference type="InterPro" id="IPR036390">
    <property type="entry name" value="WH_DNA-bd_sf"/>
</dbReference>
<dbReference type="PROSITE" id="PS51077">
    <property type="entry name" value="HTH_ICLR"/>
    <property type="match status" value="1"/>
</dbReference>
<dbReference type="AlphaFoldDB" id="A0A0S7BJ50"/>
<evidence type="ECO:0000256" key="2">
    <source>
        <dbReference type="ARBA" id="ARBA00023125"/>
    </source>
</evidence>
<dbReference type="PANTHER" id="PTHR30136">
    <property type="entry name" value="HELIX-TURN-HELIX TRANSCRIPTIONAL REGULATOR, ICLR FAMILY"/>
    <property type="match status" value="1"/>
</dbReference>
<dbReference type="PANTHER" id="PTHR30136:SF35">
    <property type="entry name" value="HTH-TYPE TRANSCRIPTIONAL REGULATOR RV1719"/>
    <property type="match status" value="1"/>
</dbReference>
<keyword evidence="7" id="KW-1185">Reference proteome</keyword>
<evidence type="ECO:0000259" key="5">
    <source>
        <dbReference type="PROSITE" id="PS51078"/>
    </source>
</evidence>
<dbReference type="SUPFAM" id="SSF46785">
    <property type="entry name" value="Winged helix' DNA-binding domain"/>
    <property type="match status" value="1"/>
</dbReference>
<dbReference type="InterPro" id="IPR036388">
    <property type="entry name" value="WH-like_DNA-bd_sf"/>
</dbReference>
<dbReference type="RefSeq" id="WP_075073740.1">
    <property type="nucleotide sequence ID" value="NZ_DF967972.1"/>
</dbReference>